<accession>A0A3S0W608</accession>
<organism evidence="1 2">
    <name type="scientific">Vreelandella nanhaiensis</name>
    <dbReference type="NCBI Taxonomy" id="1258546"/>
    <lineage>
        <taxon>Bacteria</taxon>
        <taxon>Pseudomonadati</taxon>
        <taxon>Pseudomonadota</taxon>
        <taxon>Gammaproteobacteria</taxon>
        <taxon>Oceanospirillales</taxon>
        <taxon>Halomonadaceae</taxon>
        <taxon>Vreelandella</taxon>
    </lineage>
</organism>
<dbReference type="OrthoDB" id="6170839at2"/>
<keyword evidence="2" id="KW-1185">Reference proteome</keyword>
<proteinExistence type="predicted"/>
<comment type="caution">
    <text evidence="1">The sequence shown here is derived from an EMBL/GenBank/DDBJ whole genome shotgun (WGS) entry which is preliminary data.</text>
</comment>
<reference evidence="1 2" key="1">
    <citation type="submission" date="2018-12" db="EMBL/GenBank/DDBJ databases">
        <title>three novel Halomonas strain isolated from plants.</title>
        <authorList>
            <person name="Sun C."/>
        </authorList>
    </citation>
    <scope>NUCLEOTIDE SEQUENCE [LARGE SCALE GENOMIC DNA]</scope>
    <source>
        <strain evidence="1 2">JCM 18142</strain>
    </source>
</reference>
<dbReference type="EMBL" id="RZHF01000008">
    <property type="protein sequence ID" value="RUR32647.1"/>
    <property type="molecule type" value="Genomic_DNA"/>
</dbReference>
<protein>
    <submittedName>
        <fullName evidence="1">Uncharacterized protein</fullName>
    </submittedName>
</protein>
<sequence>MSIMIDDVLVIPKTDIDEDLSVDDKREYYGLVDNRDEHHPIPRDVIFKVVSVNDDHYEIKILDIMTSEQP</sequence>
<evidence type="ECO:0000313" key="1">
    <source>
        <dbReference type="EMBL" id="RUR32647.1"/>
    </source>
</evidence>
<dbReference type="AlphaFoldDB" id="A0A3S0W608"/>
<gene>
    <name evidence="1" type="ORF">ELY38_07465</name>
</gene>
<name>A0A3S0W608_9GAMM</name>
<dbReference type="Proteomes" id="UP000287023">
    <property type="component" value="Unassembled WGS sequence"/>
</dbReference>
<dbReference type="RefSeq" id="WP_127061003.1">
    <property type="nucleotide sequence ID" value="NZ_RZHF01000008.1"/>
</dbReference>
<evidence type="ECO:0000313" key="2">
    <source>
        <dbReference type="Proteomes" id="UP000287023"/>
    </source>
</evidence>